<dbReference type="EMBL" id="BAAADJ010000004">
    <property type="protein sequence ID" value="GAA0315766.1"/>
    <property type="molecule type" value="Genomic_DNA"/>
</dbReference>
<dbReference type="InterPro" id="IPR001119">
    <property type="entry name" value="SLH_dom"/>
</dbReference>
<dbReference type="InterPro" id="IPR036514">
    <property type="entry name" value="SGNH_hydro_sf"/>
</dbReference>
<evidence type="ECO:0000313" key="5">
    <source>
        <dbReference type="Proteomes" id="UP001500782"/>
    </source>
</evidence>
<dbReference type="InterPro" id="IPR013830">
    <property type="entry name" value="SGNH_hydro"/>
</dbReference>
<keyword evidence="5" id="KW-1185">Reference proteome</keyword>
<name>A0ABP3FHI0_9BACI</name>
<dbReference type="SUPFAM" id="SSF52266">
    <property type="entry name" value="SGNH hydrolase"/>
    <property type="match status" value="1"/>
</dbReference>
<dbReference type="PANTHER" id="PTHR43308:SF5">
    <property type="entry name" value="S-LAYER PROTEIN _ PEPTIDOGLYCAN ENDO-BETA-N-ACETYLGLUCOSAMINIDASE"/>
    <property type="match status" value="1"/>
</dbReference>
<dbReference type="Pfam" id="PF00395">
    <property type="entry name" value="SLH"/>
    <property type="match status" value="3"/>
</dbReference>
<evidence type="ECO:0000256" key="1">
    <source>
        <dbReference type="ARBA" id="ARBA00022729"/>
    </source>
</evidence>
<dbReference type="InterPro" id="IPR051465">
    <property type="entry name" value="Cell_Envelope_Struct_Comp"/>
</dbReference>
<evidence type="ECO:0000256" key="2">
    <source>
        <dbReference type="SAM" id="SignalP"/>
    </source>
</evidence>
<dbReference type="Gene3D" id="3.40.50.1110">
    <property type="entry name" value="SGNH hydrolase"/>
    <property type="match status" value="1"/>
</dbReference>
<sequence>MKFFKKSLYSFIAILLFLSTAVTAAATEETTKAEAITYVALGDSIAAGVTPYNELGLGYADFVKQELESRGKVVEFHKEFAVPGYNTTQVLADLSKPELQAALAEAELVTISAGANDLLKIAKIDAEAGTVSFDLEEATAALTTTGENIAKIVGTIKTINPAAEVYVSDYVFPFPYLEGQALETVALMFEQMNSTIHMAGELAGGKTFSVTSLIGFDSAAYMPNPQNVHPNEDGYKKMTEAFFTAYDGKVVYEDISGHWAEEAIQHLVDLELMTGATDTEFLPNQVITRAEAASYLYGMIPMTKNIPADPGFKDVPQDHPNYMAIAKLVEAGVFSKAANFNPDAPLTRAQLAIVIAKAFQVQPGEKLVSFTDVKAGYWAELYIQSLASNGYVSGYTNGSFGVNDGTTRAQFAAVVYRVFLDVKVELMAAS</sequence>
<protein>
    <recommendedName>
        <fullName evidence="3">SLH domain-containing protein</fullName>
    </recommendedName>
</protein>
<feature type="domain" description="SLH" evidence="3">
    <location>
        <begin position="312"/>
        <end position="365"/>
    </location>
</feature>
<comment type="caution">
    <text evidence="4">The sequence shown here is derived from an EMBL/GenBank/DDBJ whole genome shotgun (WGS) entry which is preliminary data.</text>
</comment>
<dbReference type="RefSeq" id="WP_343795694.1">
    <property type="nucleotide sequence ID" value="NZ_BAAADJ010000004.1"/>
</dbReference>
<reference evidence="5" key="1">
    <citation type="journal article" date="2019" name="Int. J. Syst. Evol. Microbiol.">
        <title>The Global Catalogue of Microorganisms (GCM) 10K type strain sequencing project: providing services to taxonomists for standard genome sequencing and annotation.</title>
        <authorList>
            <consortium name="The Broad Institute Genomics Platform"/>
            <consortium name="The Broad Institute Genome Sequencing Center for Infectious Disease"/>
            <person name="Wu L."/>
            <person name="Ma J."/>
        </authorList>
    </citation>
    <scope>NUCLEOTIDE SEQUENCE [LARGE SCALE GENOMIC DNA]</scope>
    <source>
        <strain evidence="5">JCM 9731</strain>
    </source>
</reference>
<feature type="chain" id="PRO_5046376804" description="SLH domain-containing protein" evidence="2">
    <location>
        <begin position="25"/>
        <end position="430"/>
    </location>
</feature>
<feature type="domain" description="SLH" evidence="3">
    <location>
        <begin position="366"/>
        <end position="429"/>
    </location>
</feature>
<evidence type="ECO:0000313" key="4">
    <source>
        <dbReference type="EMBL" id="GAA0315766.1"/>
    </source>
</evidence>
<keyword evidence="1 2" id="KW-0732">Signal</keyword>
<gene>
    <name evidence="4" type="ORF">GCM10008967_02890</name>
</gene>
<feature type="signal peptide" evidence="2">
    <location>
        <begin position="1"/>
        <end position="24"/>
    </location>
</feature>
<organism evidence="4 5">
    <name type="scientific">Bacillus carboniphilus</name>
    <dbReference type="NCBI Taxonomy" id="86663"/>
    <lineage>
        <taxon>Bacteria</taxon>
        <taxon>Bacillati</taxon>
        <taxon>Bacillota</taxon>
        <taxon>Bacilli</taxon>
        <taxon>Bacillales</taxon>
        <taxon>Bacillaceae</taxon>
        <taxon>Bacillus</taxon>
    </lineage>
</organism>
<proteinExistence type="predicted"/>
<dbReference type="Proteomes" id="UP001500782">
    <property type="component" value="Unassembled WGS sequence"/>
</dbReference>
<dbReference type="Pfam" id="PF13472">
    <property type="entry name" value="Lipase_GDSL_2"/>
    <property type="match status" value="1"/>
</dbReference>
<accession>A0ABP3FHI0</accession>
<dbReference type="PROSITE" id="PS51272">
    <property type="entry name" value="SLH"/>
    <property type="match status" value="3"/>
</dbReference>
<dbReference type="PANTHER" id="PTHR43308">
    <property type="entry name" value="OUTER MEMBRANE PROTEIN ALPHA-RELATED"/>
    <property type="match status" value="1"/>
</dbReference>
<feature type="domain" description="SLH" evidence="3">
    <location>
        <begin position="247"/>
        <end position="310"/>
    </location>
</feature>
<evidence type="ECO:0000259" key="3">
    <source>
        <dbReference type="PROSITE" id="PS51272"/>
    </source>
</evidence>